<dbReference type="InterPro" id="IPR043130">
    <property type="entry name" value="CDP-OH_PTrfase_TM_dom"/>
</dbReference>
<evidence type="ECO:0000256" key="7">
    <source>
        <dbReference type="ARBA" id="ARBA00023136"/>
    </source>
</evidence>
<dbReference type="InParanoid" id="A0A1Y2G796"/>
<sequence>MLLRPTARVLSHLPTRAALYYPARTPILTSSLARWPQPAFFSARQAYSTSSPPPSPAPPPPPSPPSAPVDKYENIYTIPNALTVARICACPAIGYFVLQGELGKATALLFVAGVSDLVDGWLARKYNMGSVLGSILDPAADKLLMTTMVVTLAMKSMLPLPLAVLIIGRDVALSLSAFYFRYASLPPPKTFTRYWDFSIPSAEVKPTDLSKYNTALQLVLVGATTISPLLPYDLSFPLYCLQWLVAGTTLGSGASYLFGSGVKFIR</sequence>
<feature type="compositionally biased region" description="Pro residues" evidence="11">
    <location>
        <begin position="51"/>
        <end position="67"/>
    </location>
</feature>
<keyword evidence="3 10" id="KW-0808">Transferase</keyword>
<evidence type="ECO:0000256" key="11">
    <source>
        <dbReference type="SAM" id="MobiDB-lite"/>
    </source>
</evidence>
<feature type="region of interest" description="Disordered" evidence="11">
    <location>
        <begin position="45"/>
        <end position="68"/>
    </location>
</feature>
<dbReference type="GO" id="GO:0005739">
    <property type="term" value="C:mitochondrion"/>
    <property type="evidence" value="ECO:0007669"/>
    <property type="project" value="TreeGrafter"/>
</dbReference>
<gene>
    <name evidence="12" type="ORF">BCR35DRAFT_273543</name>
</gene>
<evidence type="ECO:0000256" key="8">
    <source>
        <dbReference type="ARBA" id="ARBA00023209"/>
    </source>
</evidence>
<dbReference type="InterPro" id="IPR048254">
    <property type="entry name" value="CDP_ALCOHOL_P_TRANSF_CS"/>
</dbReference>
<dbReference type="STRING" id="106004.A0A1Y2G796"/>
<reference evidence="12 13" key="1">
    <citation type="submission" date="2016-07" db="EMBL/GenBank/DDBJ databases">
        <title>Pervasive Adenine N6-methylation of Active Genes in Fungi.</title>
        <authorList>
            <consortium name="DOE Joint Genome Institute"/>
            <person name="Mondo S.J."/>
            <person name="Dannebaum R.O."/>
            <person name="Kuo R.C."/>
            <person name="Labutti K."/>
            <person name="Haridas S."/>
            <person name="Kuo A."/>
            <person name="Salamov A."/>
            <person name="Ahrendt S.R."/>
            <person name="Lipzen A."/>
            <person name="Sullivan W."/>
            <person name="Andreopoulos W.B."/>
            <person name="Clum A."/>
            <person name="Lindquist E."/>
            <person name="Daum C."/>
            <person name="Ramamoorthy G.K."/>
            <person name="Gryganskyi A."/>
            <person name="Culley D."/>
            <person name="Magnuson J.K."/>
            <person name="James T.Y."/>
            <person name="O'Malley M.A."/>
            <person name="Stajich J.E."/>
            <person name="Spatafora J.W."/>
            <person name="Visel A."/>
            <person name="Grigoriev I.V."/>
        </authorList>
    </citation>
    <scope>NUCLEOTIDE SEQUENCE [LARGE SCALE GENOMIC DNA]</scope>
    <source>
        <strain evidence="12 13">62-1032</strain>
    </source>
</reference>
<dbReference type="Gene3D" id="1.20.120.1760">
    <property type="match status" value="1"/>
</dbReference>
<keyword evidence="7" id="KW-0472">Membrane</keyword>
<keyword evidence="9" id="KW-1208">Phospholipid metabolism</keyword>
<accession>A0A1Y2G796</accession>
<evidence type="ECO:0000313" key="12">
    <source>
        <dbReference type="EMBL" id="ORY92438.1"/>
    </source>
</evidence>
<dbReference type="Proteomes" id="UP000193467">
    <property type="component" value="Unassembled WGS sequence"/>
</dbReference>
<keyword evidence="6" id="KW-0443">Lipid metabolism</keyword>
<evidence type="ECO:0000256" key="10">
    <source>
        <dbReference type="RuleBase" id="RU003750"/>
    </source>
</evidence>
<dbReference type="GO" id="GO:0016020">
    <property type="term" value="C:membrane"/>
    <property type="evidence" value="ECO:0007669"/>
    <property type="project" value="UniProtKB-SubCell"/>
</dbReference>
<proteinExistence type="inferred from homology"/>
<dbReference type="PROSITE" id="PS00379">
    <property type="entry name" value="CDP_ALCOHOL_P_TRANSF"/>
    <property type="match status" value="1"/>
</dbReference>
<dbReference type="GO" id="GO:0032049">
    <property type="term" value="P:cardiolipin biosynthetic process"/>
    <property type="evidence" value="ECO:0007669"/>
    <property type="project" value="TreeGrafter"/>
</dbReference>
<keyword evidence="8" id="KW-0594">Phospholipid biosynthesis</keyword>
<dbReference type="GO" id="GO:0043337">
    <property type="term" value="F:cardiolipin synthase (CMP-forming)"/>
    <property type="evidence" value="ECO:0007669"/>
    <property type="project" value="TreeGrafter"/>
</dbReference>
<comment type="similarity">
    <text evidence="10">Belongs to the CDP-alcohol phosphatidyltransferase class-I family.</text>
</comment>
<evidence type="ECO:0000313" key="13">
    <source>
        <dbReference type="Proteomes" id="UP000193467"/>
    </source>
</evidence>
<dbReference type="PANTHER" id="PTHR14269">
    <property type="entry name" value="CDP-DIACYLGLYCEROL--GLYCEROL-3-PHOSPHATE 3-PHOSPHATIDYLTRANSFERASE-RELATED"/>
    <property type="match status" value="1"/>
</dbReference>
<keyword evidence="2" id="KW-0444">Lipid biosynthesis</keyword>
<comment type="subcellular location">
    <subcellularLocation>
        <location evidence="1">Membrane</location>
        <topology evidence="1">Multi-pass membrane protein</topology>
    </subcellularLocation>
</comment>
<keyword evidence="4" id="KW-0812">Transmembrane</keyword>
<evidence type="ECO:0000256" key="3">
    <source>
        <dbReference type="ARBA" id="ARBA00022679"/>
    </source>
</evidence>
<name>A0A1Y2G796_9BASI</name>
<evidence type="ECO:0000256" key="1">
    <source>
        <dbReference type="ARBA" id="ARBA00004141"/>
    </source>
</evidence>
<keyword evidence="5" id="KW-1133">Transmembrane helix</keyword>
<keyword evidence="13" id="KW-1185">Reference proteome</keyword>
<evidence type="ECO:0000256" key="2">
    <source>
        <dbReference type="ARBA" id="ARBA00022516"/>
    </source>
</evidence>
<dbReference type="InterPro" id="IPR000462">
    <property type="entry name" value="CDP-OH_P_trans"/>
</dbReference>
<dbReference type="AlphaFoldDB" id="A0A1Y2G796"/>
<dbReference type="PANTHER" id="PTHR14269:SF60">
    <property type="entry name" value="CARDIOLIPIN SYNTHASE (CMP-FORMING)"/>
    <property type="match status" value="1"/>
</dbReference>
<dbReference type="OrthoDB" id="10020554at2759"/>
<protein>
    <submittedName>
        <fullName evidence="12">CDP-alcohol phosphatidyltransferase-domain-containing protein</fullName>
    </submittedName>
</protein>
<evidence type="ECO:0000256" key="9">
    <source>
        <dbReference type="ARBA" id="ARBA00023264"/>
    </source>
</evidence>
<evidence type="ECO:0000256" key="6">
    <source>
        <dbReference type="ARBA" id="ARBA00023098"/>
    </source>
</evidence>
<organism evidence="12 13">
    <name type="scientific">Leucosporidium creatinivorum</name>
    <dbReference type="NCBI Taxonomy" id="106004"/>
    <lineage>
        <taxon>Eukaryota</taxon>
        <taxon>Fungi</taxon>
        <taxon>Dikarya</taxon>
        <taxon>Basidiomycota</taxon>
        <taxon>Pucciniomycotina</taxon>
        <taxon>Microbotryomycetes</taxon>
        <taxon>Leucosporidiales</taxon>
        <taxon>Leucosporidium</taxon>
    </lineage>
</organism>
<dbReference type="InterPro" id="IPR050324">
    <property type="entry name" value="CDP-alcohol_PTase-I"/>
</dbReference>
<evidence type="ECO:0000256" key="4">
    <source>
        <dbReference type="ARBA" id="ARBA00022692"/>
    </source>
</evidence>
<dbReference type="EMBL" id="MCGR01000001">
    <property type="protein sequence ID" value="ORY92438.1"/>
    <property type="molecule type" value="Genomic_DNA"/>
</dbReference>
<dbReference type="Pfam" id="PF01066">
    <property type="entry name" value="CDP-OH_P_transf"/>
    <property type="match status" value="1"/>
</dbReference>
<comment type="caution">
    <text evidence="12">The sequence shown here is derived from an EMBL/GenBank/DDBJ whole genome shotgun (WGS) entry which is preliminary data.</text>
</comment>
<evidence type="ECO:0000256" key="5">
    <source>
        <dbReference type="ARBA" id="ARBA00022989"/>
    </source>
</evidence>